<evidence type="ECO:0000256" key="3">
    <source>
        <dbReference type="ARBA" id="ARBA00006171"/>
    </source>
</evidence>
<evidence type="ECO:0000256" key="1">
    <source>
        <dbReference type="ARBA" id="ARBA00000830"/>
    </source>
</evidence>
<reference evidence="5 6" key="1">
    <citation type="submission" date="2019-03" db="EMBL/GenBank/DDBJ databases">
        <title>Diversity of the mouse oral microbiome.</title>
        <authorList>
            <person name="Joseph S."/>
            <person name="Aduse-Opoku J."/>
            <person name="Curtis M."/>
            <person name="Wade W."/>
            <person name="Hashim A."/>
        </authorList>
    </citation>
    <scope>NUCLEOTIDE SEQUENCE [LARGE SCALE GENOMIC DNA]</scope>
    <source>
        <strain evidence="5 6">WT12</strain>
    </source>
</reference>
<dbReference type="Proteomes" id="UP000297396">
    <property type="component" value="Unassembled WGS sequence"/>
</dbReference>
<keyword evidence="5" id="KW-0378">Hydrolase</keyword>
<dbReference type="InterPro" id="IPR041492">
    <property type="entry name" value="HAD_2"/>
</dbReference>
<evidence type="ECO:0000313" key="6">
    <source>
        <dbReference type="Proteomes" id="UP000297396"/>
    </source>
</evidence>
<dbReference type="Pfam" id="PF13419">
    <property type="entry name" value="HAD_2"/>
    <property type="match status" value="1"/>
</dbReference>
<accession>A0A4Y9JVQ6</accession>
<comment type="catalytic activity">
    <reaction evidence="1">
        <text>2-phosphoglycolate + H2O = glycolate + phosphate</text>
        <dbReference type="Rhea" id="RHEA:14369"/>
        <dbReference type="ChEBI" id="CHEBI:15377"/>
        <dbReference type="ChEBI" id="CHEBI:29805"/>
        <dbReference type="ChEBI" id="CHEBI:43474"/>
        <dbReference type="ChEBI" id="CHEBI:58033"/>
        <dbReference type="EC" id="3.1.3.18"/>
    </reaction>
</comment>
<dbReference type="InterPro" id="IPR050155">
    <property type="entry name" value="HAD-like_hydrolase_sf"/>
</dbReference>
<dbReference type="SFLD" id="SFLDS00003">
    <property type="entry name" value="Haloacid_Dehalogenase"/>
    <property type="match status" value="1"/>
</dbReference>
<evidence type="ECO:0000256" key="2">
    <source>
        <dbReference type="ARBA" id="ARBA00004818"/>
    </source>
</evidence>
<dbReference type="InterPro" id="IPR036412">
    <property type="entry name" value="HAD-like_sf"/>
</dbReference>
<dbReference type="NCBIfam" id="TIGR01549">
    <property type="entry name" value="HAD-SF-IA-v1"/>
    <property type="match status" value="1"/>
</dbReference>
<sequence>MLMKTLYIFDFDGTLAETLPLAFMCFRETFLKFNNELLSNAQIETLFGGSEQSIIHQQVKGDQQTKQQAIRFFYQLYQANHALYAHCPIHIRQLLARLKQQGKTLAIFTGKGRESLNYSLAAFELHSYFDFTVCDDDIAHSKPAPDGLLHILQKSDCDATQAIYFGDSPADVIAGERANIDTVQVNWITQPEQVLTYIK</sequence>
<dbReference type="EMBL" id="SPPA01000024">
    <property type="protein sequence ID" value="TFV08536.1"/>
    <property type="molecule type" value="Genomic_DNA"/>
</dbReference>
<dbReference type="InterPro" id="IPR023214">
    <property type="entry name" value="HAD_sf"/>
</dbReference>
<dbReference type="InterPro" id="IPR006439">
    <property type="entry name" value="HAD-SF_hydro_IA"/>
</dbReference>
<dbReference type="InterPro" id="IPR023198">
    <property type="entry name" value="PGP-like_dom2"/>
</dbReference>
<dbReference type="Gene3D" id="3.40.50.1000">
    <property type="entry name" value="HAD superfamily/HAD-like"/>
    <property type="match status" value="1"/>
</dbReference>
<dbReference type="GO" id="GO:0005829">
    <property type="term" value="C:cytosol"/>
    <property type="evidence" value="ECO:0007669"/>
    <property type="project" value="TreeGrafter"/>
</dbReference>
<dbReference type="AlphaFoldDB" id="A0A4Y9JVQ6"/>
<dbReference type="GO" id="GO:0008967">
    <property type="term" value="F:phosphoglycolate phosphatase activity"/>
    <property type="evidence" value="ECO:0007669"/>
    <property type="project" value="UniProtKB-EC"/>
</dbReference>
<organism evidence="5 6">
    <name type="scientific">Muribacter muris</name>
    <dbReference type="NCBI Taxonomy" id="67855"/>
    <lineage>
        <taxon>Bacteria</taxon>
        <taxon>Pseudomonadati</taxon>
        <taxon>Pseudomonadota</taxon>
        <taxon>Gammaproteobacteria</taxon>
        <taxon>Pasteurellales</taxon>
        <taxon>Pasteurellaceae</taxon>
        <taxon>Muribacter</taxon>
    </lineage>
</organism>
<comment type="similarity">
    <text evidence="3">Belongs to the HAD-like hydrolase superfamily. CbbY/CbbZ/Gph/YieH family.</text>
</comment>
<dbReference type="PANTHER" id="PTHR43434:SF1">
    <property type="entry name" value="PHOSPHOGLYCOLATE PHOSPHATASE"/>
    <property type="match status" value="1"/>
</dbReference>
<comment type="caution">
    <text evidence="5">The sequence shown here is derived from an EMBL/GenBank/DDBJ whole genome shotgun (WGS) entry which is preliminary data.</text>
</comment>
<dbReference type="OrthoDB" id="9782449at2"/>
<protein>
    <recommendedName>
        <fullName evidence="4">phosphoglycolate phosphatase</fullName>
        <ecNumber evidence="4">3.1.3.18</ecNumber>
    </recommendedName>
</protein>
<dbReference type="SUPFAM" id="SSF56784">
    <property type="entry name" value="HAD-like"/>
    <property type="match status" value="1"/>
</dbReference>
<dbReference type="GO" id="GO:0006281">
    <property type="term" value="P:DNA repair"/>
    <property type="evidence" value="ECO:0007669"/>
    <property type="project" value="TreeGrafter"/>
</dbReference>
<evidence type="ECO:0000313" key="5">
    <source>
        <dbReference type="EMBL" id="TFV08536.1"/>
    </source>
</evidence>
<dbReference type="SFLD" id="SFLDG01129">
    <property type="entry name" value="C1.5:_HAD__Beta-PGM__Phosphata"/>
    <property type="match status" value="1"/>
</dbReference>
<dbReference type="Gene3D" id="1.10.150.240">
    <property type="entry name" value="Putative phosphatase, domain 2"/>
    <property type="match status" value="1"/>
</dbReference>
<dbReference type="PANTHER" id="PTHR43434">
    <property type="entry name" value="PHOSPHOGLYCOLATE PHOSPHATASE"/>
    <property type="match status" value="1"/>
</dbReference>
<evidence type="ECO:0000256" key="4">
    <source>
        <dbReference type="ARBA" id="ARBA00013078"/>
    </source>
</evidence>
<dbReference type="NCBIfam" id="TIGR01509">
    <property type="entry name" value="HAD-SF-IA-v3"/>
    <property type="match status" value="1"/>
</dbReference>
<dbReference type="EC" id="3.1.3.18" evidence="4"/>
<gene>
    <name evidence="5" type="ORF">E4T80_10215</name>
</gene>
<name>A0A4Y9JVQ6_9PAST</name>
<comment type="pathway">
    <text evidence="2">Organic acid metabolism; glycolate biosynthesis; glycolate from 2-phosphoglycolate: step 1/1.</text>
</comment>
<proteinExistence type="inferred from homology"/>